<protein>
    <submittedName>
        <fullName evidence="1">Uncharacterized protein</fullName>
    </submittedName>
</protein>
<reference evidence="2" key="1">
    <citation type="journal article" date="2019" name="Int. J. Syst. Evol. Microbiol.">
        <title>The Global Catalogue of Microorganisms (GCM) 10K type strain sequencing project: providing services to taxonomists for standard genome sequencing and annotation.</title>
        <authorList>
            <consortium name="The Broad Institute Genomics Platform"/>
            <consortium name="The Broad Institute Genome Sequencing Center for Infectious Disease"/>
            <person name="Wu L."/>
            <person name="Ma J."/>
        </authorList>
    </citation>
    <scope>NUCLEOTIDE SEQUENCE [LARGE SCALE GENOMIC DNA]</scope>
    <source>
        <strain evidence="2">JCM 3272</strain>
    </source>
</reference>
<dbReference type="RefSeq" id="WP_344613417.1">
    <property type="nucleotide sequence ID" value="NZ_BAAARV010000025.1"/>
</dbReference>
<gene>
    <name evidence="1" type="ORF">GCM10010170_034670</name>
</gene>
<comment type="caution">
    <text evidence="1">The sequence shown here is derived from an EMBL/GenBank/DDBJ whole genome shotgun (WGS) entry which is preliminary data.</text>
</comment>
<organism evidence="1 2">
    <name type="scientific">Dactylosporangium salmoneum</name>
    <dbReference type="NCBI Taxonomy" id="53361"/>
    <lineage>
        <taxon>Bacteria</taxon>
        <taxon>Bacillati</taxon>
        <taxon>Actinomycetota</taxon>
        <taxon>Actinomycetes</taxon>
        <taxon>Micromonosporales</taxon>
        <taxon>Micromonosporaceae</taxon>
        <taxon>Dactylosporangium</taxon>
    </lineage>
</organism>
<accession>A0ABP5T7X4</accession>
<dbReference type="EMBL" id="BAAARV010000025">
    <property type="protein sequence ID" value="GAA2347255.1"/>
    <property type="molecule type" value="Genomic_DNA"/>
</dbReference>
<keyword evidence="2" id="KW-1185">Reference proteome</keyword>
<name>A0ABP5T7X4_9ACTN</name>
<evidence type="ECO:0000313" key="1">
    <source>
        <dbReference type="EMBL" id="GAA2347255.1"/>
    </source>
</evidence>
<proteinExistence type="predicted"/>
<evidence type="ECO:0000313" key="2">
    <source>
        <dbReference type="Proteomes" id="UP001501444"/>
    </source>
</evidence>
<sequence>MTAPKPVEDIARDAESIGYVRGLRKAADWTHAFDQDLPGFDRPTCVNLATGLAEMPRHAGERLGVAIDFNEPPAPMFHDCCVHDEHGDPAEVSVEWEVRWLAAGGGIAMDAQQLSSREAAEAIGSTRVGLYNIVGFTVHHRTHRRFPDGSAWIGPWLDAEPADPWAEAAR</sequence>
<dbReference type="Proteomes" id="UP001501444">
    <property type="component" value="Unassembled WGS sequence"/>
</dbReference>